<dbReference type="Pfam" id="PF05988">
    <property type="entry name" value="DUF899"/>
    <property type="match status" value="1"/>
</dbReference>
<dbReference type="RefSeq" id="WP_327789086.1">
    <property type="nucleotide sequence ID" value="NZ_JARGEQ010000091.1"/>
</dbReference>
<dbReference type="InterPro" id="IPR010296">
    <property type="entry name" value="DUF899_thioredox"/>
</dbReference>
<evidence type="ECO:0000313" key="2">
    <source>
        <dbReference type="Proteomes" id="UP001301140"/>
    </source>
</evidence>
<sequence length="231" mass="25449">MSRFHDRRVPGESAFYRTRRDELLEAERALRGQIEAVAALRRALPPGGLVEEDVCFEDAGRPGSPAPRETKMPLAGLFLPGRDSLVIYGWMFAPGGPPCPSCTSILDGLDGAAPHIEQRTALVAVGKAPAAELRRFATERGWRHLRLLSSGGSGFNRAYGSETASGAQMPMLMVFRRSPEGIRHHWSSELLHAPAEPGQEPRHVDLVWPLWHVLDLVPQGRGDFSPRLSYD</sequence>
<comment type="caution">
    <text evidence="1">The sequence shown here is derived from an EMBL/GenBank/DDBJ whole genome shotgun (WGS) entry which is preliminary data.</text>
</comment>
<dbReference type="AlphaFoldDB" id="A0AAP3XRJ6"/>
<dbReference type="EMBL" id="JARGEQ010000091">
    <property type="protein sequence ID" value="MDF1586671.1"/>
    <property type="molecule type" value="Genomic_DNA"/>
</dbReference>
<name>A0AAP3XRJ6_9PROT</name>
<keyword evidence="2" id="KW-1185">Reference proteome</keyword>
<dbReference type="Proteomes" id="UP001301140">
    <property type="component" value="Unassembled WGS sequence"/>
</dbReference>
<accession>A0AAP3XRJ6</accession>
<organism evidence="1 2">
    <name type="scientific">Marinimicrococcus flavescens</name>
    <dbReference type="NCBI Taxonomy" id="3031815"/>
    <lineage>
        <taxon>Bacteria</taxon>
        <taxon>Pseudomonadati</taxon>
        <taxon>Pseudomonadota</taxon>
        <taxon>Alphaproteobacteria</taxon>
        <taxon>Geminicoccales</taxon>
        <taxon>Geminicoccaceae</taxon>
        <taxon>Marinimicrococcus</taxon>
    </lineage>
</organism>
<protein>
    <submittedName>
        <fullName evidence="1">DUF899 family protein</fullName>
    </submittedName>
</protein>
<gene>
    <name evidence="1" type="ORF">PZ740_09785</name>
</gene>
<proteinExistence type="predicted"/>
<reference evidence="1 2" key="1">
    <citation type="submission" date="2023-03" db="EMBL/GenBank/DDBJ databases">
        <title>YIM 152171 draft genome.</title>
        <authorList>
            <person name="Yang Z."/>
        </authorList>
    </citation>
    <scope>NUCLEOTIDE SEQUENCE [LARGE SCALE GENOMIC DNA]</scope>
    <source>
        <strain evidence="1 2">YIM 152171</strain>
    </source>
</reference>
<evidence type="ECO:0000313" key="1">
    <source>
        <dbReference type="EMBL" id="MDF1586671.1"/>
    </source>
</evidence>